<reference evidence="2" key="1">
    <citation type="submission" date="2018-09" db="EMBL/GenBank/DDBJ databases">
        <title>Chryseolinea sp. KIS68-18 isolated from soil.</title>
        <authorList>
            <person name="Weon H.-Y."/>
            <person name="Kwon S.-W."/>
            <person name="Lee S.A."/>
        </authorList>
    </citation>
    <scope>NUCLEOTIDE SEQUENCE [LARGE SCALE GENOMIC DNA]</scope>
    <source>
        <strain evidence="2">KIS68-18</strain>
    </source>
</reference>
<dbReference type="EMBL" id="CP032382">
    <property type="protein sequence ID" value="AYB35613.1"/>
    <property type="molecule type" value="Genomic_DNA"/>
</dbReference>
<evidence type="ECO:0000313" key="1">
    <source>
        <dbReference type="EMBL" id="AYB35613.1"/>
    </source>
</evidence>
<dbReference type="KEGG" id="chk:D4L85_18900"/>
<dbReference type="Proteomes" id="UP000266183">
    <property type="component" value="Chromosome"/>
</dbReference>
<keyword evidence="2" id="KW-1185">Reference proteome</keyword>
<dbReference type="OrthoDB" id="275225at2"/>
<proteinExistence type="predicted"/>
<protein>
    <submittedName>
        <fullName evidence="1">Uncharacterized protein</fullName>
    </submittedName>
</protein>
<dbReference type="AlphaFoldDB" id="A0A385SUT1"/>
<sequence length="115" mass="13503">MDQETARYIVTYFSKLLTDLERQAIRHTRSNIKLEDIDLDDPLMRAYKRNGWLYDDPGVLDLLKHGYDAFEITAANRILSEQRDKVFFNNCPKCGKLARTPQAKQCRHCGWSWHG</sequence>
<organism evidence="1 2">
    <name type="scientific">Chryseolinea soli</name>
    <dbReference type="NCBI Taxonomy" id="2321403"/>
    <lineage>
        <taxon>Bacteria</taxon>
        <taxon>Pseudomonadati</taxon>
        <taxon>Bacteroidota</taxon>
        <taxon>Cytophagia</taxon>
        <taxon>Cytophagales</taxon>
        <taxon>Fulvivirgaceae</taxon>
        <taxon>Chryseolinea</taxon>
    </lineage>
</organism>
<accession>A0A385SUT1</accession>
<evidence type="ECO:0000313" key="2">
    <source>
        <dbReference type="Proteomes" id="UP000266183"/>
    </source>
</evidence>
<gene>
    <name evidence="1" type="ORF">D4L85_18900</name>
</gene>
<name>A0A385SUT1_9BACT</name>